<gene>
    <name evidence="3" type="ORF">JGI4_01946</name>
    <name evidence="2" type="ORF">JGI8_01102</name>
</gene>
<accession>A0A0S4NAU9</accession>
<evidence type="ECO:0000313" key="5">
    <source>
        <dbReference type="Proteomes" id="UP000182200"/>
    </source>
</evidence>
<keyword evidence="5" id="KW-1185">Reference proteome</keyword>
<dbReference type="RefSeq" id="WP_047133249.1">
    <property type="nucleotide sequence ID" value="NZ_CZVI01000013.1"/>
</dbReference>
<dbReference type="EMBL" id="FAOP01000008">
    <property type="protein sequence ID" value="CUU07976.1"/>
    <property type="molecule type" value="Genomic_DNA"/>
</dbReference>
<dbReference type="EMBL" id="CZVI01000013">
    <property type="protein sequence ID" value="CUS87456.1"/>
    <property type="molecule type" value="Genomic_DNA"/>
</dbReference>
<dbReference type="InterPro" id="IPR021457">
    <property type="entry name" value="DUF3108"/>
</dbReference>
<organism evidence="3 4">
    <name type="scientific">Candidatus Kryptonium thompsonii</name>
    <dbReference type="NCBI Taxonomy" id="1633631"/>
    <lineage>
        <taxon>Bacteria</taxon>
        <taxon>Pseudomonadati</taxon>
        <taxon>Candidatus Kryptoniota</taxon>
        <taxon>Candidatus Kryptonium</taxon>
    </lineage>
</organism>
<keyword evidence="1" id="KW-0732">Signal</keyword>
<protein>
    <recommendedName>
        <fullName evidence="6">DUF3108 domain-containing protein</fullName>
    </recommendedName>
</protein>
<evidence type="ECO:0000313" key="3">
    <source>
        <dbReference type="EMBL" id="CUU07976.1"/>
    </source>
</evidence>
<proteinExistence type="predicted"/>
<dbReference type="Pfam" id="PF11306">
    <property type="entry name" value="DUF3108"/>
    <property type="match status" value="1"/>
</dbReference>
<accession>A0A0P1MJW7</accession>
<evidence type="ECO:0000256" key="1">
    <source>
        <dbReference type="SAM" id="SignalP"/>
    </source>
</evidence>
<evidence type="ECO:0000313" key="4">
    <source>
        <dbReference type="Proteomes" id="UP000182011"/>
    </source>
</evidence>
<dbReference type="AlphaFoldDB" id="A0A0P1M928"/>
<accession>A0A0P1LZV3</accession>
<reference evidence="3 4" key="1">
    <citation type="submission" date="2015-11" db="EMBL/GenBank/DDBJ databases">
        <authorList>
            <person name="Zhang Y."/>
            <person name="Guo Z."/>
        </authorList>
    </citation>
    <scope>NUCLEOTIDE SEQUENCE [LARGE SCALE GENOMIC DNA]</scope>
    <source>
        <strain evidence="3">JGI-4</strain>
    </source>
</reference>
<accession>A0A0P1MMG1</accession>
<dbReference type="Proteomes" id="UP000182200">
    <property type="component" value="Unassembled WGS sequence"/>
</dbReference>
<accession>A0A0P1MY41</accession>
<sequence>MKQAILLFILSLLCFFNNLTADDFKFSSEYLEYDVYWKFLNLGKIRVWTKVEGDSIYSRIHVESNPYIFFVNVNYTFESKFHKENPFNSYLNVYETKNGLPLKTTFLRKENEIVAKQFDIRNGTVIGQKSIPYPDIYYHGITAFFVARKLCGAGVVVYLPLLFATEEKLERPPFIIKVEKVRFDFLEQKEDVKISAFDSEVQTIKFNGYASFVSKELAGITGEFSGWLSDDWARVPIKATFNTFLGIVRLELSKWEKDKWKPPLKTN</sequence>
<feature type="chain" id="PRO_5015043547" description="DUF3108 domain-containing protein" evidence="1">
    <location>
        <begin position="22"/>
        <end position="267"/>
    </location>
</feature>
<accession>A0A0P1NT62</accession>
<dbReference type="STRING" id="1633631.GCA_001442925_01941"/>
<evidence type="ECO:0008006" key="6">
    <source>
        <dbReference type="Google" id="ProtNLM"/>
    </source>
</evidence>
<accession>A0A0N7MTY8</accession>
<evidence type="ECO:0000313" key="2">
    <source>
        <dbReference type="EMBL" id="CUS87456.1"/>
    </source>
</evidence>
<dbReference type="OrthoDB" id="9778216at2"/>
<dbReference type="Proteomes" id="UP000182011">
    <property type="component" value="Unassembled WGS sequence"/>
</dbReference>
<feature type="signal peptide" evidence="1">
    <location>
        <begin position="1"/>
        <end position="21"/>
    </location>
</feature>
<reference evidence="2 5" key="2">
    <citation type="submission" date="2015-11" db="EMBL/GenBank/DDBJ databases">
        <authorList>
            <person name="Varghese N."/>
        </authorList>
    </citation>
    <scope>NUCLEOTIDE SEQUENCE [LARGE SCALE GENOMIC DNA]</scope>
    <source>
        <strain evidence="2 5">JGI-8</strain>
    </source>
</reference>
<name>A0A0P1M928_9BACT</name>
<accession>A0A0P1P4C8</accession>
<accession>A0A0P1M928</accession>